<dbReference type="InterPro" id="IPR010208">
    <property type="entry name" value="Ion_transpt_RnfC/RsxC"/>
</dbReference>
<dbReference type="PROSITE" id="PS00197">
    <property type="entry name" value="2FE2S_FER_1"/>
    <property type="match status" value="1"/>
</dbReference>
<dbReference type="InterPro" id="IPR006058">
    <property type="entry name" value="2Fe2S_fd_BS"/>
</dbReference>
<dbReference type="EMBL" id="FOIM01000008">
    <property type="protein sequence ID" value="SET55663.1"/>
    <property type="molecule type" value="Genomic_DNA"/>
</dbReference>
<dbReference type="SUPFAM" id="SSF54292">
    <property type="entry name" value="2Fe-2S ferredoxin-like"/>
    <property type="match status" value="1"/>
</dbReference>
<dbReference type="PANTHER" id="PTHR43034">
    <property type="entry name" value="ION-TRANSLOCATING OXIDOREDUCTASE COMPLEX SUBUNIT C"/>
    <property type="match status" value="1"/>
</dbReference>
<evidence type="ECO:0000256" key="4">
    <source>
        <dbReference type="ARBA" id="ARBA00023014"/>
    </source>
</evidence>
<dbReference type="PROSITE" id="PS51379">
    <property type="entry name" value="4FE4S_FER_2"/>
    <property type="match status" value="2"/>
</dbReference>
<dbReference type="Gene3D" id="3.30.70.20">
    <property type="match status" value="1"/>
</dbReference>
<evidence type="ECO:0000313" key="7">
    <source>
        <dbReference type="EMBL" id="SET55663.1"/>
    </source>
</evidence>
<dbReference type="InterPro" id="IPR017900">
    <property type="entry name" value="4Fe4S_Fe_S_CS"/>
</dbReference>
<dbReference type="GO" id="GO:0009055">
    <property type="term" value="F:electron transfer activity"/>
    <property type="evidence" value="ECO:0007669"/>
    <property type="project" value="InterPro"/>
</dbReference>
<keyword evidence="3" id="KW-0408">Iron</keyword>
<dbReference type="InterPro" id="IPR017896">
    <property type="entry name" value="4Fe4S_Fe-S-bd"/>
</dbReference>
<keyword evidence="2" id="KW-0560">Oxidoreductase</keyword>
<dbReference type="Pfam" id="PF13510">
    <property type="entry name" value="Fer2_4"/>
    <property type="match status" value="1"/>
</dbReference>
<keyword evidence="1" id="KW-0479">Metal-binding</keyword>
<evidence type="ECO:0000259" key="6">
    <source>
        <dbReference type="PROSITE" id="PS51379"/>
    </source>
</evidence>
<dbReference type="CDD" id="cd00207">
    <property type="entry name" value="fer2"/>
    <property type="match status" value="1"/>
</dbReference>
<protein>
    <submittedName>
        <fullName evidence="7">2Fe-2S iron-sulfur cluster binding domain-containing protein</fullName>
    </submittedName>
</protein>
<gene>
    <name evidence="7" type="ORF">SAMN05216313_108102</name>
</gene>
<evidence type="ECO:0000313" key="8">
    <source>
        <dbReference type="Proteomes" id="UP000198508"/>
    </source>
</evidence>
<dbReference type="InterPro" id="IPR036010">
    <property type="entry name" value="2Fe-2S_ferredoxin-like_sf"/>
</dbReference>
<dbReference type="GO" id="GO:0051539">
    <property type="term" value="F:4 iron, 4 sulfur cluster binding"/>
    <property type="evidence" value="ECO:0007669"/>
    <property type="project" value="InterPro"/>
</dbReference>
<sequence length="224" mass="25555">MQEMVNVYFFGKKYSVPADLTIMTAMEYAGYKLVRGCGCRHGFCGACATIYRIKGKNELKTCLACQTQVQEGMYVASIPFFPTDKRTYNLEEIKPKEQIMMELYPEIYSCIGCNACTKACPQKLNVMQYIAYAQRGEFEKCAHESFDCVGCGICSTRCPAGISHPMVGLLARRLTGKYLAPKTEHLEKRVEEIRHGEYDELIEQIMEKPIAELKELYNNRDIEK</sequence>
<dbReference type="PROSITE" id="PS51085">
    <property type="entry name" value="2FE2S_FER_2"/>
    <property type="match status" value="1"/>
</dbReference>
<dbReference type="GO" id="GO:0051537">
    <property type="term" value="F:2 iron, 2 sulfur cluster binding"/>
    <property type="evidence" value="ECO:0007669"/>
    <property type="project" value="InterPro"/>
</dbReference>
<dbReference type="PROSITE" id="PS00198">
    <property type="entry name" value="4FE4S_FER_1"/>
    <property type="match status" value="1"/>
</dbReference>
<reference evidence="8" key="1">
    <citation type="submission" date="2016-10" db="EMBL/GenBank/DDBJ databases">
        <authorList>
            <person name="Varghese N."/>
            <person name="Submissions S."/>
        </authorList>
    </citation>
    <scope>NUCLEOTIDE SEQUENCE [LARGE SCALE GENOMIC DNA]</scope>
    <source>
        <strain evidence="8">NLAE-zl-G277</strain>
    </source>
</reference>
<keyword evidence="4" id="KW-0411">Iron-sulfur</keyword>
<dbReference type="InterPro" id="IPR042204">
    <property type="entry name" value="2Fe-2S-bd_N"/>
</dbReference>
<proteinExistence type="predicted"/>
<name>A0A1I0FCK3_9FIRM</name>
<feature type="domain" description="2Fe-2S ferredoxin-type" evidence="5">
    <location>
        <begin position="3"/>
        <end position="81"/>
    </location>
</feature>
<evidence type="ECO:0000256" key="3">
    <source>
        <dbReference type="ARBA" id="ARBA00023004"/>
    </source>
</evidence>
<keyword evidence="8" id="KW-1185">Reference proteome</keyword>
<dbReference type="SUPFAM" id="SSF46548">
    <property type="entry name" value="alpha-helical ferredoxin"/>
    <property type="match status" value="1"/>
</dbReference>
<evidence type="ECO:0000256" key="2">
    <source>
        <dbReference type="ARBA" id="ARBA00023002"/>
    </source>
</evidence>
<dbReference type="AlphaFoldDB" id="A0A1I0FCK3"/>
<dbReference type="Proteomes" id="UP000198508">
    <property type="component" value="Unassembled WGS sequence"/>
</dbReference>
<feature type="domain" description="4Fe-4S ferredoxin-type" evidence="6">
    <location>
        <begin position="99"/>
        <end position="132"/>
    </location>
</feature>
<dbReference type="GO" id="GO:0046872">
    <property type="term" value="F:metal ion binding"/>
    <property type="evidence" value="ECO:0007669"/>
    <property type="project" value="UniProtKB-KW"/>
</dbReference>
<dbReference type="GO" id="GO:0016491">
    <property type="term" value="F:oxidoreductase activity"/>
    <property type="evidence" value="ECO:0007669"/>
    <property type="project" value="UniProtKB-KW"/>
</dbReference>
<organism evidence="7 8">
    <name type="scientific">Enterocloster lavalensis</name>
    <dbReference type="NCBI Taxonomy" id="460384"/>
    <lineage>
        <taxon>Bacteria</taxon>
        <taxon>Bacillati</taxon>
        <taxon>Bacillota</taxon>
        <taxon>Clostridia</taxon>
        <taxon>Lachnospirales</taxon>
        <taxon>Lachnospiraceae</taxon>
        <taxon>Enterocloster</taxon>
    </lineage>
</organism>
<evidence type="ECO:0000259" key="5">
    <source>
        <dbReference type="PROSITE" id="PS51085"/>
    </source>
</evidence>
<dbReference type="GO" id="GO:0016020">
    <property type="term" value="C:membrane"/>
    <property type="evidence" value="ECO:0007669"/>
    <property type="project" value="InterPro"/>
</dbReference>
<dbReference type="InterPro" id="IPR001041">
    <property type="entry name" value="2Fe-2S_ferredoxin-type"/>
</dbReference>
<dbReference type="Gene3D" id="3.10.20.440">
    <property type="entry name" value="2Fe-2S iron-sulphur cluster binding domain, sarcosine oxidase, alpha subunit, N-terminal domain"/>
    <property type="match status" value="1"/>
</dbReference>
<dbReference type="RefSeq" id="WP_007708247.1">
    <property type="nucleotide sequence ID" value="NZ_CP176637.1"/>
</dbReference>
<dbReference type="STRING" id="460384.SAMN05216313_108102"/>
<dbReference type="Pfam" id="PF12838">
    <property type="entry name" value="Fer4_7"/>
    <property type="match status" value="1"/>
</dbReference>
<feature type="domain" description="4Fe-4S ferredoxin-type" evidence="6">
    <location>
        <begin position="139"/>
        <end position="168"/>
    </location>
</feature>
<accession>A0A1I0FCK3</accession>
<evidence type="ECO:0000256" key="1">
    <source>
        <dbReference type="ARBA" id="ARBA00022723"/>
    </source>
</evidence>
<dbReference type="PANTHER" id="PTHR43034:SF2">
    <property type="entry name" value="ION-TRANSLOCATING OXIDOREDUCTASE COMPLEX SUBUNIT C"/>
    <property type="match status" value="1"/>
</dbReference>